<feature type="compositionally biased region" description="Low complexity" evidence="1">
    <location>
        <begin position="660"/>
        <end position="681"/>
    </location>
</feature>
<organism evidence="3 4">
    <name type="scientific">Roseateles subflavus</name>
    <dbReference type="NCBI Taxonomy" id="3053353"/>
    <lineage>
        <taxon>Bacteria</taxon>
        <taxon>Pseudomonadati</taxon>
        <taxon>Pseudomonadota</taxon>
        <taxon>Betaproteobacteria</taxon>
        <taxon>Burkholderiales</taxon>
        <taxon>Sphaerotilaceae</taxon>
        <taxon>Roseateles</taxon>
    </lineage>
</organism>
<feature type="compositionally biased region" description="Low complexity" evidence="1">
    <location>
        <begin position="478"/>
        <end position="500"/>
    </location>
</feature>
<feature type="region of interest" description="Disordered" evidence="1">
    <location>
        <begin position="434"/>
        <end position="776"/>
    </location>
</feature>
<feature type="compositionally biased region" description="Low complexity" evidence="1">
    <location>
        <begin position="514"/>
        <end position="526"/>
    </location>
</feature>
<dbReference type="RefSeq" id="WP_285984330.1">
    <property type="nucleotide sequence ID" value="NZ_JASVDS010000007.1"/>
</dbReference>
<keyword evidence="4" id="KW-1185">Reference proteome</keyword>
<name>A0ABT7LN09_9BURK</name>
<feature type="compositionally biased region" description="Low complexity" evidence="1">
    <location>
        <begin position="44"/>
        <end position="74"/>
    </location>
</feature>
<protein>
    <submittedName>
        <fullName evidence="3">DUF4157 domain-containing protein</fullName>
    </submittedName>
</protein>
<dbReference type="EMBL" id="JASVDS010000007">
    <property type="protein sequence ID" value="MDL5034258.1"/>
    <property type="molecule type" value="Genomic_DNA"/>
</dbReference>
<evidence type="ECO:0000259" key="2">
    <source>
        <dbReference type="Pfam" id="PF13699"/>
    </source>
</evidence>
<proteinExistence type="predicted"/>
<dbReference type="Proteomes" id="UP001238603">
    <property type="component" value="Unassembled WGS sequence"/>
</dbReference>
<accession>A0ABT7LN09</accession>
<evidence type="ECO:0000256" key="1">
    <source>
        <dbReference type="SAM" id="MobiDB-lite"/>
    </source>
</evidence>
<comment type="caution">
    <text evidence="3">The sequence shown here is derived from an EMBL/GenBank/DDBJ whole genome shotgun (WGS) entry which is preliminary data.</text>
</comment>
<dbReference type="InterPro" id="IPR025295">
    <property type="entry name" value="eCIS_core_dom"/>
</dbReference>
<feature type="compositionally biased region" description="Polar residues" evidence="1">
    <location>
        <begin position="574"/>
        <end position="598"/>
    </location>
</feature>
<dbReference type="Pfam" id="PF13699">
    <property type="entry name" value="eCIS_core"/>
    <property type="match status" value="1"/>
</dbReference>
<evidence type="ECO:0000313" key="3">
    <source>
        <dbReference type="EMBL" id="MDL5034258.1"/>
    </source>
</evidence>
<feature type="compositionally biased region" description="Low complexity" evidence="1">
    <location>
        <begin position="625"/>
        <end position="640"/>
    </location>
</feature>
<reference evidence="3 4" key="1">
    <citation type="submission" date="2023-06" db="EMBL/GenBank/DDBJ databases">
        <title>Pelomonas sp. APW6 16S ribosomal RNA gene genome sequencing and assembly.</title>
        <authorList>
            <person name="Woo H."/>
        </authorList>
    </citation>
    <scope>NUCLEOTIDE SEQUENCE [LARGE SCALE GENOMIC DNA]</scope>
    <source>
        <strain evidence="3 4">APW6</strain>
    </source>
</reference>
<gene>
    <name evidence="3" type="ORF">QRD43_20320</name>
</gene>
<feature type="compositionally biased region" description="Pro residues" evidence="1">
    <location>
        <begin position="601"/>
        <end position="611"/>
    </location>
</feature>
<feature type="compositionally biased region" description="Polar residues" evidence="1">
    <location>
        <begin position="738"/>
        <end position="753"/>
    </location>
</feature>
<sequence length="776" mass="81700">MRTPDSARTLASASGPRTWGPAATAAQPRASHGPALSVAHTPRQRAQQQRIAQLRAMAPPAASPASSPASNGLPASLRAGLEALSGFDLSGVRVHRNSSQPATLQAHAYAQGLDIHLGPGQEQHLPHEAWHVVQQAQGRVRATVQRKGGVGINDDAALEREADVMGCRLASMHGASPHAQARRPLPPAPWSPIQRKVAVVAAPSASNVLVTAKGPIEDFKDGEPAGSIGWNGVKAYQAQYTILDEGNKAKKPIIVKSEAFPNEYSGAHAGHVLALSLGGTGSQDNVFAQDAGVNTKAYSVFEGAFRARLDLIRKNKASAGTDWLESYDIAGDTESSYVGEKATYIPDPHSRYVVDFKAILSGTSISNGPLIDKTPALNVNELIDPTTGDLAFDADIYEKAMASKRKETEKILASGKQSSQSSTAGKKVVFHSTDFTHYQPPGTGTSSHSKKRKAPPGTSTAYGAGTRLPTGSSLPQPGASGSHGKGQASSSSTSSTQGPGRPIGLPLVPGHPVSTPSYQPQTHPTHQPQPYPSFQPQPYPTHQPQLYPSFQPQPYPTHQPQLYPSFQPQPYPTHQPQLYSSFQPQPYPTHQPQLYSSFQPQPYPTHQPQPYPSSTTPHDSHGDVSGRPPSQPSRLPLQQGMPMSSTTALPLRPRPPLLPTLPGASSGQSPPSSLQTSQGTPRDGRPGGSVPPSHLPSFAAVPLQGGTGGGSVQVSPGTFSPQGVPFSLGSLTGLLHLPTQSPSQAHHTSTTGTAPFADPSDDDTGGMEPLLKKPKK</sequence>
<feature type="compositionally biased region" description="Pro residues" evidence="1">
    <location>
        <begin position="527"/>
        <end position="541"/>
    </location>
</feature>
<evidence type="ECO:0000313" key="4">
    <source>
        <dbReference type="Proteomes" id="UP001238603"/>
    </source>
</evidence>
<feature type="domain" description="eCIS core" evidence="2">
    <location>
        <begin position="73"/>
        <end position="138"/>
    </location>
</feature>
<feature type="region of interest" description="Disordered" evidence="1">
    <location>
        <begin position="1"/>
        <end position="74"/>
    </location>
</feature>